<comment type="caution">
    <text evidence="2">The sequence shown here is derived from an EMBL/GenBank/DDBJ whole genome shotgun (WGS) entry which is preliminary data.</text>
</comment>
<reference evidence="2 3" key="1">
    <citation type="journal article" date="2018" name="Sci. Rep.">
        <title>Raphidocelis subcapitata (=Pseudokirchneriella subcapitata) provides an insight into genome evolution and environmental adaptations in the Sphaeropleales.</title>
        <authorList>
            <person name="Suzuki S."/>
            <person name="Yamaguchi H."/>
            <person name="Nakajima N."/>
            <person name="Kawachi M."/>
        </authorList>
    </citation>
    <scope>NUCLEOTIDE SEQUENCE [LARGE SCALE GENOMIC DNA]</scope>
    <source>
        <strain evidence="2 3">NIES-35</strain>
    </source>
</reference>
<feature type="region of interest" description="Disordered" evidence="1">
    <location>
        <begin position="1707"/>
        <end position="1732"/>
    </location>
</feature>
<evidence type="ECO:0000256" key="1">
    <source>
        <dbReference type="SAM" id="MobiDB-lite"/>
    </source>
</evidence>
<dbReference type="STRING" id="307507.A0A2V0PPT1"/>
<gene>
    <name evidence="2" type="ORF">Rsub_12155</name>
</gene>
<evidence type="ECO:0000313" key="2">
    <source>
        <dbReference type="EMBL" id="GBF99487.1"/>
    </source>
</evidence>
<sequence length="1931" mass="191469">MDAAEARQAEFSQRLASAGALGAHAAGVLAAYAAIQREANAYIASGMLQTADATFSAVLPILWPSTATEVAAAAGGAASDTESKAPVELRFFNTYAADLGAFGRPRLAGFVRDMPSLLSCEPYSSQDGQGGSGSSSGGGGSMFELLFGEGPPLPQNLQALSELSFAVALGGGDALGPSDVAEGFFSAEGIRRALIWTGLLADNWELLTAKEGAAIFGAGAAAHVRAVCDWAGVPFSLLWPCLESEGAGCVVNLPFLLALKAVNSAAALAWLQLVPGAAAGGGIGAVQEPLRQVAAALGGAADSMPYPNDTAECTRVWLASQALATLLALEPSDLTAEDEQEMEKLATMIQAGQIACVNHDWRSKESAPFASVQERFPLTAFDARCVLSEYYHRRGDVNAALGWAREGLACWYRFASVSITGPSAVEDVSAARGCGPFFFKWADLYHLAADGQGVEQLLAVPDGVWLLRNYQRLAQRFTVLQLEEAGAVSPQGGALGPAAWGAMSAAIEARSWRPPGAEAGAPAQVHERVLGLSPRSFPSRASLSCALDGWRRGAANVHNLFITFAFEGPGEIGPGEDPWWQYAAADFDIRRLSQAAAAPLAERLLLPTPSSGRPPAAMDGWVLKARAALEDAGPRFLLHARKTLMKPERGIETTLPDNIADMTTSGGLRAAACLSGVTSPLPYAYGTVATRARVALNCGLFEATFALSNLSPPHGVARMAILAQEAARCGELTLWERLTLRCASVCNTARDRASFEEFAAAFEVEAAAVGGTEAAIDADAALRAQCLALLDISATARAIGHGRAALLERGPLSASAAAAKAYGKLLDPSKGGKLDNVLALCRRALGARVVGADARAGAELVPRMRRSAAAKWVGHLREKQDVPGLERLFVALAHAAAGSAAGAPDQISKEQGPLVDVIAALASLGAAGRAAALRCAAAARAPLPGAVATIVDCGAGAGGGAALADACGAIASWGDEQCSAAAAAALDGHVQGHEDERAQGGQAAAASSVACRLLAGYAALGAAPGEAAARTLLALAPPPSLALALALRRCGGRAAAAAPLADALVGAAVAAGETGLAVLLLRAAWAAGQLDASARSQIVGRLVASAAAQPAGESRTQALLALVQLARTGVAAAAGGAAPPRGARALPGAPVALPHDASAALLQALASETGLEAAFDFVTSDAGGALPAGSVPAPALQALVAASMAGGSHERAWALARQAAGAGAAKLADSVVAAWEAAPAVQLPQAPVLRAAAEAAAADAATAVGPPPYSGAGRKQGALALRLVALLAAAEGSSPAAAALELGSHLLAPLLLSQLEAPAASETGAGAGAPLQGLEAAADLAEAMEGGRVPLLAWQQVLGRLGAWEARSPGGAAAAACARLSLAAQLQLLSAVERELSPGSAADGGGGVQGDDGSGGVIESDKLGRAMAAALECPLLLAGAKYAAVRASRAAGCGDPQLQQRLAGGWAAAAERAAAARARLAAACASAAEAAPGHWLQLPPPPAGGGAGGAGAAGAPKDSAAAARRLAVALCVSAGRPRAVIELYLEYRRAGLPLDLEGGLLEAALAAAREATDMAAGPAAPAAVLRSAQEMCPPDAIWVPAAAVAPGAWRAFLEAHAAAGRGGGAGGGRQDEAAAVVGAVVELLMEAELLWSAGGRVAELPPEAVEAALRVIAARAPDAPAGAAAAARRLATGCSLRGGVRPAAAAGAGAAAPEVPPAARGGGGGGGKRKGAASAASAAPASAARAALPPLSAGILSAAAEALVAAGDAGAAAELLAPVISGAGQLPAAESAGGGEADGPDQQQLAVSALLRALQAGGRAEAAARAAAPLLQLLAASGVTRVTSWPLIEALGDALDAGADEGLRAAFGDVFADGLFEAAIEGGGGGGSGAAPPAGLVLAAAEAPAANGAGAHQQGGRPQEEFVAALRRAVQ</sequence>
<dbReference type="OrthoDB" id="563462at2759"/>
<dbReference type="EMBL" id="BDRX01000159">
    <property type="protein sequence ID" value="GBF99487.1"/>
    <property type="molecule type" value="Genomic_DNA"/>
</dbReference>
<dbReference type="Proteomes" id="UP000247498">
    <property type="component" value="Unassembled WGS sequence"/>
</dbReference>
<name>A0A2V0PPT1_9CHLO</name>
<evidence type="ECO:0000313" key="3">
    <source>
        <dbReference type="Proteomes" id="UP000247498"/>
    </source>
</evidence>
<dbReference type="InParanoid" id="A0A2V0PPT1"/>
<keyword evidence="3" id="KW-1185">Reference proteome</keyword>
<feature type="compositionally biased region" description="Low complexity" evidence="1">
    <location>
        <begin position="1707"/>
        <end position="1719"/>
    </location>
</feature>
<proteinExistence type="predicted"/>
<organism evidence="2 3">
    <name type="scientific">Raphidocelis subcapitata</name>
    <dbReference type="NCBI Taxonomy" id="307507"/>
    <lineage>
        <taxon>Eukaryota</taxon>
        <taxon>Viridiplantae</taxon>
        <taxon>Chlorophyta</taxon>
        <taxon>core chlorophytes</taxon>
        <taxon>Chlorophyceae</taxon>
        <taxon>CS clade</taxon>
        <taxon>Sphaeropleales</taxon>
        <taxon>Selenastraceae</taxon>
        <taxon>Raphidocelis</taxon>
    </lineage>
</organism>
<protein>
    <submittedName>
        <fullName evidence="2">Uncharacterized protein</fullName>
    </submittedName>
</protein>
<accession>A0A2V0PPT1</accession>